<proteinExistence type="predicted"/>
<evidence type="ECO:0000313" key="2">
    <source>
        <dbReference type="Proteomes" id="UP001151760"/>
    </source>
</evidence>
<reference evidence="1" key="2">
    <citation type="submission" date="2022-01" db="EMBL/GenBank/DDBJ databases">
        <authorList>
            <person name="Yamashiro T."/>
            <person name="Shiraishi A."/>
            <person name="Satake H."/>
            <person name="Nakayama K."/>
        </authorList>
    </citation>
    <scope>NUCLEOTIDE SEQUENCE</scope>
</reference>
<reference evidence="1" key="1">
    <citation type="journal article" date="2022" name="Int. J. Mol. Sci.">
        <title>Draft Genome of Tanacetum Coccineum: Genomic Comparison of Closely Related Tanacetum-Family Plants.</title>
        <authorList>
            <person name="Yamashiro T."/>
            <person name="Shiraishi A."/>
            <person name="Nakayama K."/>
            <person name="Satake H."/>
        </authorList>
    </citation>
    <scope>NUCLEOTIDE SEQUENCE</scope>
</reference>
<keyword evidence="2" id="KW-1185">Reference proteome</keyword>
<dbReference type="Proteomes" id="UP001151760">
    <property type="component" value="Unassembled WGS sequence"/>
</dbReference>
<sequence length="68" mass="7567">MQVQELETSLLLSTKVFSMAEIVSKEAQKELKAGICFRLSSHNKHTCFCSLSKEAQAASPRAIDFGYK</sequence>
<accession>A0ABQ5I0J0</accession>
<comment type="caution">
    <text evidence="1">The sequence shown here is derived from an EMBL/GenBank/DDBJ whole genome shotgun (WGS) entry which is preliminary data.</text>
</comment>
<protein>
    <submittedName>
        <fullName evidence="1">Uncharacterized protein</fullName>
    </submittedName>
</protein>
<evidence type="ECO:0000313" key="1">
    <source>
        <dbReference type="EMBL" id="GJT93530.1"/>
    </source>
</evidence>
<name>A0ABQ5I0J0_9ASTR</name>
<dbReference type="EMBL" id="BQNB010020211">
    <property type="protein sequence ID" value="GJT93530.1"/>
    <property type="molecule type" value="Genomic_DNA"/>
</dbReference>
<organism evidence="1 2">
    <name type="scientific">Tanacetum coccineum</name>
    <dbReference type="NCBI Taxonomy" id="301880"/>
    <lineage>
        <taxon>Eukaryota</taxon>
        <taxon>Viridiplantae</taxon>
        <taxon>Streptophyta</taxon>
        <taxon>Embryophyta</taxon>
        <taxon>Tracheophyta</taxon>
        <taxon>Spermatophyta</taxon>
        <taxon>Magnoliopsida</taxon>
        <taxon>eudicotyledons</taxon>
        <taxon>Gunneridae</taxon>
        <taxon>Pentapetalae</taxon>
        <taxon>asterids</taxon>
        <taxon>campanulids</taxon>
        <taxon>Asterales</taxon>
        <taxon>Asteraceae</taxon>
        <taxon>Asteroideae</taxon>
        <taxon>Anthemideae</taxon>
        <taxon>Anthemidinae</taxon>
        <taxon>Tanacetum</taxon>
    </lineage>
</organism>
<gene>
    <name evidence="1" type="ORF">Tco_1082375</name>
</gene>